<reference evidence="1" key="2">
    <citation type="submission" date="2025-09" db="UniProtKB">
        <authorList>
            <consortium name="Ensembl"/>
        </authorList>
    </citation>
    <scope>IDENTIFICATION</scope>
</reference>
<name>A0A8C8K1F7_ONCTS</name>
<dbReference type="AlphaFoldDB" id="A0A8C8K1F7"/>
<evidence type="ECO:0000313" key="2">
    <source>
        <dbReference type="Proteomes" id="UP000694402"/>
    </source>
</evidence>
<dbReference type="GeneTree" id="ENSGT00940000165873"/>
<dbReference type="PANTHER" id="PTHR43143">
    <property type="entry name" value="METALLOPHOSPHOESTERASE, CALCINEURIN SUPERFAMILY"/>
    <property type="match status" value="1"/>
</dbReference>
<dbReference type="SUPFAM" id="SSF56300">
    <property type="entry name" value="Metallo-dependent phosphatases"/>
    <property type="match status" value="1"/>
</dbReference>
<protein>
    <submittedName>
        <fullName evidence="1">Uncharacterized protein</fullName>
    </submittedName>
</protein>
<dbReference type="InterPro" id="IPR029052">
    <property type="entry name" value="Metallo-depent_PP-like"/>
</dbReference>
<evidence type="ECO:0000313" key="1">
    <source>
        <dbReference type="Ensembl" id="ENSOTSP00005099374.2"/>
    </source>
</evidence>
<sequence length="253" mass="28065">MLTIEAGNVLHYFLNEDTKTCCSKRNGEVHPASSFADLQLGLQRREGDCDRGGDEWAEEVQLTQQAVEAVNKLCRRPKFMVLVSSLPHAGTPFREGQARDLKVALRGTDPSIPLVFVSENHDLRNTPTPETVAHTLLCIPCLKCSVYIKLIMTLTCTVIPTQLFFGVSACPDRGDVQEAWLEGQLQKASQGLGITPKQAFNFRVKVVFSGHYHRNARGGVVVVTADQINHRYHSLEQLSGRGMGEDLRKPLQV</sequence>
<keyword evidence="2" id="KW-1185">Reference proteome</keyword>
<dbReference type="Proteomes" id="UP000694402">
    <property type="component" value="Unassembled WGS sequence"/>
</dbReference>
<dbReference type="PANTHER" id="PTHR43143:SF1">
    <property type="entry name" value="SERINE_THREONINE-PROTEIN PHOSPHATASE CPPED1"/>
    <property type="match status" value="1"/>
</dbReference>
<gene>
    <name evidence="1" type="primary">CPPED1</name>
</gene>
<dbReference type="InterPro" id="IPR051918">
    <property type="entry name" value="STPP_CPPED1"/>
</dbReference>
<reference evidence="1" key="1">
    <citation type="submission" date="2025-08" db="UniProtKB">
        <authorList>
            <consortium name="Ensembl"/>
        </authorList>
    </citation>
    <scope>IDENTIFICATION</scope>
</reference>
<dbReference type="Ensembl" id="ENSOTST00005107491.2">
    <property type="protein sequence ID" value="ENSOTSP00005099374.2"/>
    <property type="gene ID" value="ENSOTSG00005045823.2"/>
</dbReference>
<accession>A0A8C8K1F7</accession>
<proteinExistence type="predicted"/>
<organism evidence="1 2">
    <name type="scientific">Oncorhynchus tshawytscha</name>
    <name type="common">Chinook salmon</name>
    <name type="synonym">Salmo tshawytscha</name>
    <dbReference type="NCBI Taxonomy" id="74940"/>
    <lineage>
        <taxon>Eukaryota</taxon>
        <taxon>Metazoa</taxon>
        <taxon>Chordata</taxon>
        <taxon>Craniata</taxon>
        <taxon>Vertebrata</taxon>
        <taxon>Euteleostomi</taxon>
        <taxon>Actinopterygii</taxon>
        <taxon>Neopterygii</taxon>
        <taxon>Teleostei</taxon>
        <taxon>Protacanthopterygii</taxon>
        <taxon>Salmoniformes</taxon>
        <taxon>Salmonidae</taxon>
        <taxon>Salmoninae</taxon>
        <taxon>Oncorhynchus</taxon>
    </lineage>
</organism>